<sequence>MLPLVVATGNPGKLKELQDYLIGLNCELTLKPSELDVEETGVTFLENAYLKASQVAKATGQWAIADDSGLEVDALDGSPGVFSARYGKSDAERIERLLTELGNELNREARFVCAIAVAQPDGTIALEAEGICPGRILHQIRGAGGFGYDPVFYVPEHRLTFAEMPADLKHRVSHRGRAMEILLPKLHKLLDDIAPNGHS</sequence>
<evidence type="ECO:0000256" key="9">
    <source>
        <dbReference type="ARBA" id="ARBA00052017"/>
    </source>
</evidence>
<dbReference type="InterPro" id="IPR029001">
    <property type="entry name" value="ITPase-like_fam"/>
</dbReference>
<evidence type="ECO:0000256" key="1">
    <source>
        <dbReference type="ARBA" id="ARBA00008023"/>
    </source>
</evidence>
<name>A0A7C3KE17_9CYAN</name>
<dbReference type="GO" id="GO:0036222">
    <property type="term" value="F:XTP diphosphatase activity"/>
    <property type="evidence" value="ECO:0007669"/>
    <property type="project" value="UniProtKB-UniRule"/>
</dbReference>
<dbReference type="PANTHER" id="PTHR11067">
    <property type="entry name" value="INOSINE TRIPHOSPHATE PYROPHOSPHATASE/HAM1 PROTEIN"/>
    <property type="match status" value="1"/>
</dbReference>
<feature type="binding site" evidence="10">
    <location>
        <begin position="146"/>
        <end position="149"/>
    </location>
    <ligand>
        <name>substrate</name>
    </ligand>
</feature>
<evidence type="ECO:0000256" key="3">
    <source>
        <dbReference type="ARBA" id="ARBA00022723"/>
    </source>
</evidence>
<keyword evidence="5 10" id="KW-0378">Hydrolase</keyword>
<dbReference type="FunFam" id="3.90.950.10:FF:000001">
    <property type="entry name" value="dITP/XTP pyrophosphatase"/>
    <property type="match status" value="1"/>
</dbReference>
<keyword evidence="3 10" id="KW-0479">Metal-binding</keyword>
<keyword evidence="7 10" id="KW-0546">Nucleotide metabolism</keyword>
<dbReference type="GO" id="GO:0046872">
    <property type="term" value="F:metal ion binding"/>
    <property type="evidence" value="ECO:0007669"/>
    <property type="project" value="UniProtKB-KW"/>
</dbReference>
<feature type="binding site" evidence="10">
    <location>
        <begin position="174"/>
        <end position="175"/>
    </location>
    <ligand>
        <name>substrate</name>
    </ligand>
</feature>
<dbReference type="GO" id="GO:0036220">
    <property type="term" value="F:ITP diphosphatase activity"/>
    <property type="evidence" value="ECO:0007669"/>
    <property type="project" value="UniProtKB-UniRule"/>
</dbReference>
<gene>
    <name evidence="12" type="primary">rdgB</name>
    <name evidence="12" type="ORF">ENR64_04595</name>
</gene>
<organism evidence="12">
    <name type="scientific">Oscillatoriales cyanobacterium SpSt-418</name>
    <dbReference type="NCBI Taxonomy" id="2282169"/>
    <lineage>
        <taxon>Bacteria</taxon>
        <taxon>Bacillati</taxon>
        <taxon>Cyanobacteriota</taxon>
        <taxon>Cyanophyceae</taxon>
        <taxon>Oscillatoriophycideae</taxon>
        <taxon>Oscillatoriales</taxon>
    </lineage>
</organism>
<dbReference type="GO" id="GO:0009117">
    <property type="term" value="P:nucleotide metabolic process"/>
    <property type="evidence" value="ECO:0007669"/>
    <property type="project" value="UniProtKB-KW"/>
</dbReference>
<dbReference type="PANTHER" id="PTHR11067:SF9">
    <property type="entry name" value="INOSINE TRIPHOSPHATE PYROPHOSPHATASE"/>
    <property type="match status" value="1"/>
</dbReference>
<reference evidence="12" key="1">
    <citation type="journal article" date="2020" name="mSystems">
        <title>Genome- and Community-Level Interaction Insights into Carbon Utilization and Element Cycling Functions of Hydrothermarchaeota in Hydrothermal Sediment.</title>
        <authorList>
            <person name="Zhou Z."/>
            <person name="Liu Y."/>
            <person name="Xu W."/>
            <person name="Pan J."/>
            <person name="Luo Z.H."/>
            <person name="Li M."/>
        </authorList>
    </citation>
    <scope>NUCLEOTIDE SEQUENCE [LARGE SCALE GENOMIC DNA]</scope>
    <source>
        <strain evidence="12">SpSt-418</strain>
    </source>
</reference>
<dbReference type="SUPFAM" id="SSF52972">
    <property type="entry name" value="ITPase-like"/>
    <property type="match status" value="1"/>
</dbReference>
<evidence type="ECO:0000256" key="10">
    <source>
        <dbReference type="HAMAP-Rule" id="MF_01405"/>
    </source>
</evidence>
<dbReference type="CDD" id="cd00515">
    <property type="entry name" value="HAM1"/>
    <property type="match status" value="1"/>
</dbReference>
<feature type="active site" description="Proton acceptor" evidence="10">
    <location>
        <position position="67"/>
    </location>
</feature>
<comment type="catalytic activity">
    <reaction evidence="9 10">
        <text>XTP + H2O = XMP + diphosphate + H(+)</text>
        <dbReference type="Rhea" id="RHEA:28610"/>
        <dbReference type="ChEBI" id="CHEBI:15377"/>
        <dbReference type="ChEBI" id="CHEBI:15378"/>
        <dbReference type="ChEBI" id="CHEBI:33019"/>
        <dbReference type="ChEBI" id="CHEBI:57464"/>
        <dbReference type="ChEBI" id="CHEBI:61314"/>
        <dbReference type="EC" id="3.6.1.66"/>
    </reaction>
</comment>
<feature type="binding site" evidence="10">
    <location>
        <position position="67"/>
    </location>
    <ligand>
        <name>Mg(2+)</name>
        <dbReference type="ChEBI" id="CHEBI:18420"/>
    </ligand>
</feature>
<dbReference type="EC" id="3.6.1.66" evidence="10"/>
<evidence type="ECO:0000256" key="5">
    <source>
        <dbReference type="ARBA" id="ARBA00022801"/>
    </source>
</evidence>
<protein>
    <recommendedName>
        <fullName evidence="10">dITP/XTP pyrophosphatase</fullName>
        <ecNumber evidence="10">3.6.1.66</ecNumber>
    </recommendedName>
    <alternativeName>
        <fullName evidence="10">Non-canonical purine NTP pyrophosphatase</fullName>
    </alternativeName>
    <alternativeName>
        <fullName evidence="10">Non-standard purine NTP pyrophosphatase</fullName>
    </alternativeName>
    <alternativeName>
        <fullName evidence="10">Nucleoside-triphosphate diphosphatase</fullName>
    </alternativeName>
    <alternativeName>
        <fullName evidence="10">Nucleoside-triphosphate pyrophosphatase</fullName>
        <shortName evidence="10">NTPase</shortName>
    </alternativeName>
</protein>
<dbReference type="GO" id="GO:0005829">
    <property type="term" value="C:cytosol"/>
    <property type="evidence" value="ECO:0007669"/>
    <property type="project" value="TreeGrafter"/>
</dbReference>
<comment type="catalytic activity">
    <reaction evidence="10">
        <text>ITP + H2O = IMP + diphosphate + H(+)</text>
        <dbReference type="Rhea" id="RHEA:29399"/>
        <dbReference type="ChEBI" id="CHEBI:15377"/>
        <dbReference type="ChEBI" id="CHEBI:15378"/>
        <dbReference type="ChEBI" id="CHEBI:33019"/>
        <dbReference type="ChEBI" id="CHEBI:58053"/>
        <dbReference type="ChEBI" id="CHEBI:61402"/>
        <dbReference type="EC" id="3.6.1.66"/>
    </reaction>
</comment>
<feature type="binding site" evidence="10">
    <location>
        <position position="169"/>
    </location>
    <ligand>
        <name>substrate</name>
    </ligand>
</feature>
<dbReference type="GO" id="GO:0009146">
    <property type="term" value="P:purine nucleoside triphosphate catabolic process"/>
    <property type="evidence" value="ECO:0007669"/>
    <property type="project" value="UniProtKB-UniRule"/>
</dbReference>
<dbReference type="AlphaFoldDB" id="A0A7C3KE17"/>
<dbReference type="GO" id="GO:0017111">
    <property type="term" value="F:ribonucleoside triphosphate phosphatase activity"/>
    <property type="evidence" value="ECO:0007669"/>
    <property type="project" value="InterPro"/>
</dbReference>
<keyword evidence="6 10" id="KW-0460">Magnesium</keyword>
<comment type="caution">
    <text evidence="12">The sequence shown here is derived from an EMBL/GenBank/DDBJ whole genome shotgun (WGS) entry which is preliminary data.</text>
</comment>
<feature type="binding site" evidence="10">
    <location>
        <position position="68"/>
    </location>
    <ligand>
        <name>substrate</name>
    </ligand>
</feature>
<proteinExistence type="inferred from homology"/>
<evidence type="ECO:0000256" key="2">
    <source>
        <dbReference type="ARBA" id="ARBA00011738"/>
    </source>
</evidence>
<dbReference type="Gene3D" id="3.90.950.10">
    <property type="match status" value="1"/>
</dbReference>
<evidence type="ECO:0000256" key="4">
    <source>
        <dbReference type="ARBA" id="ARBA00022741"/>
    </source>
</evidence>
<evidence type="ECO:0000256" key="8">
    <source>
        <dbReference type="ARBA" id="ARBA00051875"/>
    </source>
</evidence>
<dbReference type="Pfam" id="PF01725">
    <property type="entry name" value="Ham1p_like"/>
    <property type="match status" value="1"/>
</dbReference>
<evidence type="ECO:0000256" key="7">
    <source>
        <dbReference type="ARBA" id="ARBA00023080"/>
    </source>
</evidence>
<accession>A0A7C3KE17</accession>
<evidence type="ECO:0000313" key="12">
    <source>
        <dbReference type="EMBL" id="HFM97042.1"/>
    </source>
</evidence>
<comment type="subunit">
    <text evidence="2 10">Homodimer.</text>
</comment>
<dbReference type="HAMAP" id="MF_01405">
    <property type="entry name" value="Non_canon_purine_NTPase"/>
    <property type="match status" value="1"/>
</dbReference>
<dbReference type="GO" id="GO:0035870">
    <property type="term" value="F:dITP diphosphatase activity"/>
    <property type="evidence" value="ECO:0007669"/>
    <property type="project" value="UniProtKB-UniRule"/>
</dbReference>
<comment type="similarity">
    <text evidence="1 10 11">Belongs to the HAM1 NTPase family.</text>
</comment>
<dbReference type="NCBIfam" id="TIGR00042">
    <property type="entry name" value="RdgB/HAM1 family non-canonical purine NTP pyrophosphatase"/>
    <property type="match status" value="1"/>
</dbReference>
<keyword evidence="4 10" id="KW-0547">Nucleotide-binding</keyword>
<dbReference type="GO" id="GO:0000166">
    <property type="term" value="F:nucleotide binding"/>
    <property type="evidence" value="ECO:0007669"/>
    <property type="project" value="UniProtKB-KW"/>
</dbReference>
<dbReference type="InterPro" id="IPR002637">
    <property type="entry name" value="RdgB/HAM1"/>
</dbReference>
<feature type="binding site" evidence="10">
    <location>
        <begin position="8"/>
        <end position="13"/>
    </location>
    <ligand>
        <name>substrate</name>
    </ligand>
</feature>
<dbReference type="EMBL" id="DSRU01000051">
    <property type="protein sequence ID" value="HFM97042.1"/>
    <property type="molecule type" value="Genomic_DNA"/>
</dbReference>
<evidence type="ECO:0000256" key="6">
    <source>
        <dbReference type="ARBA" id="ARBA00022842"/>
    </source>
</evidence>
<comment type="catalytic activity">
    <reaction evidence="8 10">
        <text>dITP + H2O = dIMP + diphosphate + H(+)</text>
        <dbReference type="Rhea" id="RHEA:28342"/>
        <dbReference type="ChEBI" id="CHEBI:15377"/>
        <dbReference type="ChEBI" id="CHEBI:15378"/>
        <dbReference type="ChEBI" id="CHEBI:33019"/>
        <dbReference type="ChEBI" id="CHEBI:61194"/>
        <dbReference type="ChEBI" id="CHEBI:61382"/>
        <dbReference type="EC" id="3.6.1.66"/>
    </reaction>
</comment>
<comment type="cofactor">
    <cofactor evidence="10">
        <name>Mg(2+)</name>
        <dbReference type="ChEBI" id="CHEBI:18420"/>
    </cofactor>
    <text evidence="10">Binds 1 Mg(2+) ion per subunit.</text>
</comment>
<dbReference type="InterPro" id="IPR020922">
    <property type="entry name" value="dITP/XTP_pyrophosphatase"/>
</dbReference>
<comment type="function">
    <text evidence="10">Pyrophosphatase that catalyzes the hydrolysis of nucleoside triphosphates to their monophosphate derivatives, with a high preference for the non-canonical purine nucleotides XTP (xanthosine triphosphate), dITP (deoxyinosine triphosphate) and ITP. Seems to function as a house-cleaning enzyme that removes non-canonical purine nucleotides from the nucleotide pool, thus preventing their incorporation into DNA/RNA and avoiding chromosomal lesions.</text>
</comment>
<evidence type="ECO:0000256" key="11">
    <source>
        <dbReference type="RuleBase" id="RU003781"/>
    </source>
</evidence>
<feature type="binding site" evidence="10">
    <location>
        <position position="38"/>
    </location>
    <ligand>
        <name>Mg(2+)</name>
        <dbReference type="ChEBI" id="CHEBI:18420"/>
    </ligand>
</feature>